<protein>
    <recommendedName>
        <fullName evidence="1">YgjP-like metallopeptidase domain-containing protein</fullName>
    </recommendedName>
</protein>
<dbReference type="PANTHER" id="PTHR30399">
    <property type="entry name" value="UNCHARACTERIZED PROTEIN YGJP"/>
    <property type="match status" value="1"/>
</dbReference>
<name>A0A098TMR0_9CYAN</name>
<dbReference type="RefSeq" id="WP_036532050.1">
    <property type="nucleotide sequence ID" value="NZ_JJML01000015.1"/>
</dbReference>
<dbReference type="Gene3D" id="3.30.2010.10">
    <property type="entry name" value="Metalloproteases ('zincins'), catalytic domain"/>
    <property type="match status" value="1"/>
</dbReference>
<dbReference type="AlphaFoldDB" id="A0A098TMR0"/>
<dbReference type="InterPro" id="IPR002725">
    <property type="entry name" value="YgjP-like_metallopeptidase"/>
</dbReference>
<reference evidence="2 3" key="1">
    <citation type="journal article" date="2014" name="Mol. Ecol.">
        <title>Evolution of Synechococcus.</title>
        <authorList>
            <person name="Dvorak P."/>
            <person name="Casamatta D."/>
            <person name="Hasler P."/>
            <person name="Poulickova A."/>
            <person name="Ondrej V."/>
            <person name="Sanges R."/>
        </authorList>
    </citation>
    <scope>NUCLEOTIDE SEQUENCE [LARGE SCALE GENOMIC DNA]</scope>
    <source>
        <strain evidence="2 3">CAUP A 1101</strain>
    </source>
</reference>
<dbReference type="InterPro" id="IPR053136">
    <property type="entry name" value="UTP_pyrophosphatase-like"/>
</dbReference>
<evidence type="ECO:0000313" key="2">
    <source>
        <dbReference type="EMBL" id="KGF73157.1"/>
    </source>
</evidence>
<sequence length="248" mass="28668">MNLQPLLPETSSDCPHYTLRESQRAKYPRLRVSVEVGLEVIVPLGFDQRQIPAMLLSKKTWLQRTLQQMEARRQLLLAASPSLLPTHIFLAAITTEWAVTYCQTPASRLTVLEQSGHHLQIFGPVDNPHACQQALQRWLARQAQQHLIPWLQHRSHSSQLCFSKAVIKNQKSRWASCSSLHTINLNCKLMLIPAPLVDYVLIHELCHTMHLNHSPRFWALVASHCKDYQQRDTDLNQSWWTLPLWVRS</sequence>
<gene>
    <name evidence="2" type="ORF">DO97_02245</name>
</gene>
<keyword evidence="3" id="KW-1185">Reference proteome</keyword>
<evidence type="ECO:0000313" key="3">
    <source>
        <dbReference type="Proteomes" id="UP000030170"/>
    </source>
</evidence>
<evidence type="ECO:0000259" key="1">
    <source>
        <dbReference type="Pfam" id="PF01863"/>
    </source>
</evidence>
<proteinExistence type="predicted"/>
<dbReference type="Pfam" id="PF01863">
    <property type="entry name" value="YgjP-like"/>
    <property type="match status" value="1"/>
</dbReference>
<dbReference type="EMBL" id="JJML01000015">
    <property type="protein sequence ID" value="KGF73157.1"/>
    <property type="molecule type" value="Genomic_DNA"/>
</dbReference>
<dbReference type="CDD" id="cd07344">
    <property type="entry name" value="M48_yhfN_like"/>
    <property type="match status" value="1"/>
</dbReference>
<comment type="caution">
    <text evidence="2">The sequence shown here is derived from an EMBL/GenBank/DDBJ whole genome shotgun (WGS) entry which is preliminary data.</text>
</comment>
<dbReference type="PANTHER" id="PTHR30399:SF1">
    <property type="entry name" value="UTP PYROPHOSPHATASE"/>
    <property type="match status" value="1"/>
</dbReference>
<organism evidence="2 3">
    <name type="scientific">Neosynechococcus sphagnicola sy1</name>
    <dbReference type="NCBI Taxonomy" id="1497020"/>
    <lineage>
        <taxon>Bacteria</taxon>
        <taxon>Bacillati</taxon>
        <taxon>Cyanobacteriota</taxon>
        <taxon>Cyanophyceae</taxon>
        <taxon>Neosynechococcales</taxon>
        <taxon>Neosynechococcaceae</taxon>
        <taxon>Neosynechococcus</taxon>
    </lineage>
</organism>
<dbReference type="Proteomes" id="UP000030170">
    <property type="component" value="Unassembled WGS sequence"/>
</dbReference>
<dbReference type="OrthoDB" id="9811177at2"/>
<feature type="domain" description="YgjP-like metallopeptidase" evidence="1">
    <location>
        <begin position="27"/>
        <end position="237"/>
    </location>
</feature>
<accession>A0A098TMR0</accession>